<dbReference type="OrthoDB" id="425936at2759"/>
<comment type="caution">
    <text evidence="2">The sequence shown here is derived from an EMBL/GenBank/DDBJ whole genome shotgun (WGS) entry which is preliminary data.</text>
</comment>
<organism evidence="2 3">
    <name type="scientific">Elysia chlorotica</name>
    <name type="common">Eastern emerald elysia</name>
    <name type="synonym">Sea slug</name>
    <dbReference type="NCBI Taxonomy" id="188477"/>
    <lineage>
        <taxon>Eukaryota</taxon>
        <taxon>Metazoa</taxon>
        <taxon>Spiralia</taxon>
        <taxon>Lophotrochozoa</taxon>
        <taxon>Mollusca</taxon>
        <taxon>Gastropoda</taxon>
        <taxon>Heterobranchia</taxon>
        <taxon>Euthyneura</taxon>
        <taxon>Panpulmonata</taxon>
        <taxon>Sacoglossa</taxon>
        <taxon>Placobranchoidea</taxon>
        <taxon>Plakobranchidae</taxon>
        <taxon>Elysia</taxon>
    </lineage>
</organism>
<reference evidence="2 3" key="1">
    <citation type="submission" date="2019-01" db="EMBL/GenBank/DDBJ databases">
        <title>A draft genome assembly of the solar-powered sea slug Elysia chlorotica.</title>
        <authorList>
            <person name="Cai H."/>
            <person name="Li Q."/>
            <person name="Fang X."/>
            <person name="Li J."/>
            <person name="Curtis N.E."/>
            <person name="Altenburger A."/>
            <person name="Shibata T."/>
            <person name="Feng M."/>
            <person name="Maeda T."/>
            <person name="Schwartz J.A."/>
            <person name="Shigenobu S."/>
            <person name="Lundholm N."/>
            <person name="Nishiyama T."/>
            <person name="Yang H."/>
            <person name="Hasebe M."/>
            <person name="Li S."/>
            <person name="Pierce S.K."/>
            <person name="Wang J."/>
        </authorList>
    </citation>
    <scope>NUCLEOTIDE SEQUENCE [LARGE SCALE GENOMIC DNA]</scope>
    <source>
        <strain evidence="2">EC2010</strain>
        <tissue evidence="2">Whole organism of an adult</tissue>
    </source>
</reference>
<feature type="signal peptide" evidence="1">
    <location>
        <begin position="1"/>
        <end position="19"/>
    </location>
</feature>
<feature type="chain" id="PRO_5018623966" description="Cadherin domain-containing protein" evidence="1">
    <location>
        <begin position="20"/>
        <end position="137"/>
    </location>
</feature>
<keyword evidence="3" id="KW-1185">Reference proteome</keyword>
<dbReference type="STRING" id="188477.A0A3S0ZXM8"/>
<feature type="non-terminal residue" evidence="2">
    <location>
        <position position="137"/>
    </location>
</feature>
<proteinExistence type="predicted"/>
<sequence>MKMLRSSCLTLLFASTALAYVILKPKAYIRLNDENGAKTINASTQNTVDFDYTTNILYVVAKEPARLTAFTLAVDGTPTQLLEHSFNPNLEGYPLDIEICRPQVLGASPRVAISFVNPSSRSADGRVVFFQPLAFGS</sequence>
<protein>
    <recommendedName>
        <fullName evidence="4">Cadherin domain-containing protein</fullName>
    </recommendedName>
</protein>
<evidence type="ECO:0008006" key="4">
    <source>
        <dbReference type="Google" id="ProtNLM"/>
    </source>
</evidence>
<evidence type="ECO:0000313" key="2">
    <source>
        <dbReference type="EMBL" id="RUS88521.1"/>
    </source>
</evidence>
<keyword evidence="1" id="KW-0732">Signal</keyword>
<dbReference type="AlphaFoldDB" id="A0A3S0ZXM8"/>
<evidence type="ECO:0000313" key="3">
    <source>
        <dbReference type="Proteomes" id="UP000271974"/>
    </source>
</evidence>
<evidence type="ECO:0000256" key="1">
    <source>
        <dbReference type="SAM" id="SignalP"/>
    </source>
</evidence>
<gene>
    <name evidence="2" type="ORF">EGW08_003697</name>
</gene>
<accession>A0A3S0ZXM8</accession>
<dbReference type="Proteomes" id="UP000271974">
    <property type="component" value="Unassembled WGS sequence"/>
</dbReference>
<dbReference type="EMBL" id="RQTK01000080">
    <property type="protein sequence ID" value="RUS88521.1"/>
    <property type="molecule type" value="Genomic_DNA"/>
</dbReference>
<name>A0A3S0ZXM8_ELYCH</name>